<dbReference type="Pfam" id="PF01177">
    <property type="entry name" value="Asp_Glu_race"/>
    <property type="match status" value="1"/>
</dbReference>
<keyword evidence="5 7" id="KW-0413">Isomerase</keyword>
<keyword evidence="9" id="KW-1185">Reference proteome</keyword>
<evidence type="ECO:0000256" key="2">
    <source>
        <dbReference type="ARBA" id="ARBA00013090"/>
    </source>
</evidence>
<dbReference type="NCBIfam" id="TIGR00067">
    <property type="entry name" value="glut_race"/>
    <property type="match status" value="1"/>
</dbReference>
<dbReference type="InterPro" id="IPR033134">
    <property type="entry name" value="Asp/Glu_racemase_AS_2"/>
</dbReference>
<organism evidence="8 9">
    <name type="scientific">Mucilaginibacter corticis</name>
    <dbReference type="NCBI Taxonomy" id="2597670"/>
    <lineage>
        <taxon>Bacteria</taxon>
        <taxon>Pseudomonadati</taxon>
        <taxon>Bacteroidota</taxon>
        <taxon>Sphingobacteriia</taxon>
        <taxon>Sphingobacteriales</taxon>
        <taxon>Sphingobacteriaceae</taxon>
        <taxon>Mucilaginibacter</taxon>
    </lineage>
</organism>
<evidence type="ECO:0000256" key="7">
    <source>
        <dbReference type="HAMAP-Rule" id="MF_00258"/>
    </source>
</evidence>
<dbReference type="Gene3D" id="3.40.50.1860">
    <property type="match status" value="2"/>
</dbReference>
<dbReference type="EMBL" id="VLPK01000004">
    <property type="protein sequence ID" value="TSJ38571.1"/>
    <property type="molecule type" value="Genomic_DNA"/>
</dbReference>
<accession>A0A556MF67</accession>
<dbReference type="UniPathway" id="UPA00219"/>
<evidence type="ECO:0000256" key="5">
    <source>
        <dbReference type="ARBA" id="ARBA00023235"/>
    </source>
</evidence>
<evidence type="ECO:0000256" key="6">
    <source>
        <dbReference type="ARBA" id="ARBA00023316"/>
    </source>
</evidence>
<feature type="binding site" evidence="7">
    <location>
        <begin position="72"/>
        <end position="73"/>
    </location>
    <ligand>
        <name>substrate</name>
    </ligand>
</feature>
<gene>
    <name evidence="7 8" type="primary">murI</name>
    <name evidence="8" type="ORF">FO440_18825</name>
</gene>
<comment type="catalytic activity">
    <reaction evidence="1 7">
        <text>L-glutamate = D-glutamate</text>
        <dbReference type="Rhea" id="RHEA:12813"/>
        <dbReference type="ChEBI" id="CHEBI:29985"/>
        <dbReference type="ChEBI" id="CHEBI:29986"/>
        <dbReference type="EC" id="5.1.1.3"/>
    </reaction>
</comment>
<name>A0A556MF67_9SPHI</name>
<comment type="pathway">
    <text evidence="7">Cell wall biogenesis; peptidoglycan biosynthesis.</text>
</comment>
<dbReference type="InterPro" id="IPR004391">
    <property type="entry name" value="Glu_race"/>
</dbReference>
<dbReference type="HAMAP" id="MF_00258">
    <property type="entry name" value="Glu_racemase"/>
    <property type="match status" value="1"/>
</dbReference>
<evidence type="ECO:0000256" key="3">
    <source>
        <dbReference type="ARBA" id="ARBA00022960"/>
    </source>
</evidence>
<evidence type="ECO:0000256" key="1">
    <source>
        <dbReference type="ARBA" id="ARBA00001602"/>
    </source>
</evidence>
<protein>
    <recommendedName>
        <fullName evidence="2 7">Glutamate racemase</fullName>
        <ecNumber evidence="2 7">5.1.1.3</ecNumber>
    </recommendedName>
</protein>
<reference evidence="8 9" key="1">
    <citation type="submission" date="2019-07" db="EMBL/GenBank/DDBJ databases">
        <authorList>
            <person name="Huq M.A."/>
        </authorList>
    </citation>
    <scope>NUCLEOTIDE SEQUENCE [LARGE SCALE GENOMIC DNA]</scope>
    <source>
        <strain evidence="8 9">MAH-19</strain>
    </source>
</reference>
<evidence type="ECO:0000313" key="9">
    <source>
        <dbReference type="Proteomes" id="UP000318733"/>
    </source>
</evidence>
<dbReference type="InterPro" id="IPR015942">
    <property type="entry name" value="Asp/Glu/hydantoin_racemase"/>
</dbReference>
<dbReference type="PANTHER" id="PTHR21198">
    <property type="entry name" value="GLUTAMATE RACEMASE"/>
    <property type="match status" value="1"/>
</dbReference>
<evidence type="ECO:0000313" key="8">
    <source>
        <dbReference type="EMBL" id="TSJ38571.1"/>
    </source>
</evidence>
<evidence type="ECO:0000256" key="4">
    <source>
        <dbReference type="ARBA" id="ARBA00022984"/>
    </source>
</evidence>
<dbReference type="PROSITE" id="PS00924">
    <property type="entry name" value="ASP_GLU_RACEMASE_2"/>
    <property type="match status" value="1"/>
</dbReference>
<dbReference type="EC" id="5.1.1.3" evidence="2 7"/>
<dbReference type="OrthoDB" id="9801055at2"/>
<comment type="similarity">
    <text evidence="7">Belongs to the aspartate/glutamate racemases family.</text>
</comment>
<keyword evidence="4 7" id="KW-0573">Peptidoglycan synthesis</keyword>
<dbReference type="PROSITE" id="PS00923">
    <property type="entry name" value="ASP_GLU_RACEMASE_1"/>
    <property type="match status" value="1"/>
</dbReference>
<dbReference type="GO" id="GO:0071555">
    <property type="term" value="P:cell wall organization"/>
    <property type="evidence" value="ECO:0007669"/>
    <property type="project" value="UniProtKB-KW"/>
</dbReference>
<dbReference type="Proteomes" id="UP000318733">
    <property type="component" value="Unassembled WGS sequence"/>
</dbReference>
<feature type="binding site" evidence="7">
    <location>
        <begin position="40"/>
        <end position="41"/>
    </location>
    <ligand>
        <name>substrate</name>
    </ligand>
</feature>
<keyword evidence="3 7" id="KW-0133">Cell shape</keyword>
<sequence length="278" mass="31187">MQPIGIFDSGIGGLTVFRSIAEQLPGYDYIYLGDNSRAPYGNRSFKTIHQYTWECVQWLFKQDCPLIILACNTASAKALRTIQQKDMQGLDPSKRVLGVIRPTAEVIGDYSATKEIGVLGTSGTVQSESYLIEIQKFFPKLKVYQQACPLWVPLVESGEYEKPGSDFFIKEYLDQIMVQSADIDTLLLACTHYPLLQDQIKAHLPANVNVVAQGDIVAKSLADYLQRHPELEQKISRSGTREFYTTDDTTDFDRHASRFFAAPVTSSFVSVTEFSCNK</sequence>
<dbReference type="GO" id="GO:0009252">
    <property type="term" value="P:peptidoglycan biosynthetic process"/>
    <property type="evidence" value="ECO:0007669"/>
    <property type="project" value="UniProtKB-UniRule"/>
</dbReference>
<comment type="function">
    <text evidence="7">Provides the (R)-glutamate required for cell wall biosynthesis.</text>
</comment>
<proteinExistence type="inferred from homology"/>
<feature type="active site" description="Proton donor/acceptor" evidence="7">
    <location>
        <position position="190"/>
    </location>
</feature>
<feature type="binding site" evidence="7">
    <location>
        <begin position="191"/>
        <end position="192"/>
    </location>
    <ligand>
        <name>substrate</name>
    </ligand>
</feature>
<dbReference type="GO" id="GO:0008881">
    <property type="term" value="F:glutamate racemase activity"/>
    <property type="evidence" value="ECO:0007669"/>
    <property type="project" value="UniProtKB-UniRule"/>
</dbReference>
<comment type="caution">
    <text evidence="8">The sequence shown here is derived from an EMBL/GenBank/DDBJ whole genome shotgun (WGS) entry which is preliminary data.</text>
</comment>
<feature type="binding site" evidence="7">
    <location>
        <begin position="8"/>
        <end position="9"/>
    </location>
    <ligand>
        <name>substrate</name>
    </ligand>
</feature>
<dbReference type="InterPro" id="IPR018187">
    <property type="entry name" value="Asp/Glu_racemase_AS_1"/>
</dbReference>
<feature type="active site" description="Proton donor/acceptor" evidence="7">
    <location>
        <position position="71"/>
    </location>
</feature>
<dbReference type="PANTHER" id="PTHR21198:SF2">
    <property type="entry name" value="GLUTAMATE RACEMASE"/>
    <property type="match status" value="1"/>
</dbReference>
<keyword evidence="6 7" id="KW-0961">Cell wall biogenesis/degradation</keyword>
<dbReference type="AlphaFoldDB" id="A0A556MF67"/>
<dbReference type="InterPro" id="IPR001920">
    <property type="entry name" value="Asp/Glu_race"/>
</dbReference>
<dbReference type="RefSeq" id="WP_144249853.1">
    <property type="nucleotide sequence ID" value="NZ_VLPK01000004.1"/>
</dbReference>
<dbReference type="FunFam" id="3.40.50.1860:FF:000001">
    <property type="entry name" value="Glutamate racemase"/>
    <property type="match status" value="1"/>
</dbReference>
<dbReference type="SUPFAM" id="SSF53681">
    <property type="entry name" value="Aspartate/glutamate racemase"/>
    <property type="match status" value="2"/>
</dbReference>
<dbReference type="GO" id="GO:0008360">
    <property type="term" value="P:regulation of cell shape"/>
    <property type="evidence" value="ECO:0007669"/>
    <property type="project" value="UniProtKB-KW"/>
</dbReference>